<comment type="caution">
    <text evidence="1">The sequence shown here is derived from an EMBL/GenBank/DDBJ whole genome shotgun (WGS) entry which is preliminary data.</text>
</comment>
<dbReference type="EMBL" id="MDSU01000015">
    <property type="protein sequence ID" value="OSS42532.1"/>
    <property type="molecule type" value="Genomic_DNA"/>
</dbReference>
<gene>
    <name evidence="1" type="ORF">DESAMIL20_647</name>
</gene>
<dbReference type="STRING" id="1562698.DESAMIL20_647"/>
<evidence type="ECO:0000313" key="1">
    <source>
        <dbReference type="EMBL" id="OSS42532.1"/>
    </source>
</evidence>
<dbReference type="RefSeq" id="WP_086033381.1">
    <property type="nucleotide sequence ID" value="NZ_MDSU01000015.1"/>
</dbReference>
<accession>A0A1X4XYB1</accession>
<sequence>MNNEDVLANYTLAEKEKVENLFSLMPESIREKTKKDFLKLVAHWTNILGKINLLEFFYTAIANNARYAGFYSISKPVNNSMPIIIVYALQLFRYLARNDIELKDLSDYDLYLLRSSINITNPEEAYKKFKEAANASK</sequence>
<dbReference type="Proteomes" id="UP000194141">
    <property type="component" value="Unassembled WGS sequence"/>
</dbReference>
<protein>
    <submittedName>
        <fullName evidence="1">Uncharacterized protein</fullName>
    </submittedName>
</protein>
<evidence type="ECO:0000313" key="2">
    <source>
        <dbReference type="Proteomes" id="UP000194141"/>
    </source>
</evidence>
<reference evidence="1 2" key="1">
    <citation type="journal article" date="2017" name="Front. Microbiol.">
        <title>Genome Sequence of Desulfurella amilsii Strain TR1 and Comparative Genomics of Desulfurellaceae Family.</title>
        <authorList>
            <person name="Florentino A.P."/>
            <person name="Stams A.J."/>
            <person name="Sanchez-Andrea I."/>
        </authorList>
    </citation>
    <scope>NUCLEOTIDE SEQUENCE [LARGE SCALE GENOMIC DNA]</scope>
    <source>
        <strain evidence="1 2">TR1</strain>
    </source>
</reference>
<proteinExistence type="predicted"/>
<keyword evidence="2" id="KW-1185">Reference proteome</keyword>
<name>A0A1X4XYB1_9BACT</name>
<organism evidence="1 2">
    <name type="scientific">Desulfurella amilsii</name>
    <dbReference type="NCBI Taxonomy" id="1562698"/>
    <lineage>
        <taxon>Bacteria</taxon>
        <taxon>Pseudomonadati</taxon>
        <taxon>Campylobacterota</taxon>
        <taxon>Desulfurellia</taxon>
        <taxon>Desulfurellales</taxon>
        <taxon>Desulfurellaceae</taxon>
        <taxon>Desulfurella</taxon>
    </lineage>
</organism>
<dbReference type="AlphaFoldDB" id="A0A1X4XYB1"/>